<evidence type="ECO:0000256" key="4">
    <source>
        <dbReference type="ARBA" id="ARBA00022725"/>
    </source>
</evidence>
<evidence type="ECO:0000256" key="2">
    <source>
        <dbReference type="ARBA" id="ARBA00022606"/>
    </source>
</evidence>
<dbReference type="InterPro" id="IPR004117">
    <property type="entry name" value="7tm6_olfct_rcpt"/>
</dbReference>
<evidence type="ECO:0000313" key="11">
    <source>
        <dbReference type="Proteomes" id="UP001177670"/>
    </source>
</evidence>
<feature type="transmembrane region" description="Helical" evidence="9">
    <location>
        <begin position="199"/>
        <end position="221"/>
    </location>
</feature>
<comment type="caution">
    <text evidence="10">The sequence shown here is derived from an EMBL/GenBank/DDBJ whole genome shotgun (WGS) entry which is preliminary data.</text>
</comment>
<organism evidence="10 11">
    <name type="scientific">Melipona bicolor</name>
    <dbReference type="NCBI Taxonomy" id="60889"/>
    <lineage>
        <taxon>Eukaryota</taxon>
        <taxon>Metazoa</taxon>
        <taxon>Ecdysozoa</taxon>
        <taxon>Arthropoda</taxon>
        <taxon>Hexapoda</taxon>
        <taxon>Insecta</taxon>
        <taxon>Pterygota</taxon>
        <taxon>Neoptera</taxon>
        <taxon>Endopterygota</taxon>
        <taxon>Hymenoptera</taxon>
        <taxon>Apocrita</taxon>
        <taxon>Aculeata</taxon>
        <taxon>Apoidea</taxon>
        <taxon>Anthophila</taxon>
        <taxon>Apidae</taxon>
        <taxon>Melipona</taxon>
    </lineage>
</organism>
<feature type="transmembrane region" description="Helical" evidence="9">
    <location>
        <begin position="42"/>
        <end position="63"/>
    </location>
</feature>
<keyword evidence="7" id="KW-0675">Receptor</keyword>
<keyword evidence="6 9" id="KW-0472">Membrane</keyword>
<evidence type="ECO:0000313" key="10">
    <source>
        <dbReference type="EMBL" id="KAK1131466.1"/>
    </source>
</evidence>
<evidence type="ECO:0000256" key="5">
    <source>
        <dbReference type="ARBA" id="ARBA00022989"/>
    </source>
</evidence>
<reference evidence="10" key="1">
    <citation type="submission" date="2021-10" db="EMBL/GenBank/DDBJ databases">
        <title>Melipona bicolor Genome sequencing and assembly.</title>
        <authorList>
            <person name="Araujo N.S."/>
            <person name="Arias M.C."/>
        </authorList>
    </citation>
    <scope>NUCLEOTIDE SEQUENCE</scope>
    <source>
        <strain evidence="10">USP_2M_L1-L4_2017</strain>
        <tissue evidence="10">Whole body</tissue>
    </source>
</reference>
<protein>
    <submittedName>
        <fullName evidence="10">Uncharacterized protein</fullName>
    </submittedName>
</protein>
<keyword evidence="3 9" id="KW-0812">Transmembrane</keyword>
<evidence type="ECO:0000256" key="1">
    <source>
        <dbReference type="ARBA" id="ARBA00004141"/>
    </source>
</evidence>
<dbReference type="GO" id="GO:0004984">
    <property type="term" value="F:olfactory receptor activity"/>
    <property type="evidence" value="ECO:0007669"/>
    <property type="project" value="InterPro"/>
</dbReference>
<keyword evidence="11" id="KW-1185">Reference proteome</keyword>
<dbReference type="GO" id="GO:0016020">
    <property type="term" value="C:membrane"/>
    <property type="evidence" value="ECO:0007669"/>
    <property type="project" value="UniProtKB-SubCell"/>
</dbReference>
<keyword evidence="4" id="KW-0552">Olfaction</keyword>
<keyword evidence="8" id="KW-0807">Transducer</keyword>
<proteinExistence type="predicted"/>
<dbReference type="EMBL" id="JAHYIQ010000006">
    <property type="protein sequence ID" value="KAK1131466.1"/>
    <property type="molecule type" value="Genomic_DNA"/>
</dbReference>
<keyword evidence="5 9" id="KW-1133">Transmembrane helix</keyword>
<dbReference type="Pfam" id="PF02949">
    <property type="entry name" value="7tm_6"/>
    <property type="match status" value="1"/>
</dbReference>
<keyword evidence="2" id="KW-0716">Sensory transduction</keyword>
<feature type="transmembrane region" description="Helical" evidence="9">
    <location>
        <begin position="135"/>
        <end position="157"/>
    </location>
</feature>
<evidence type="ECO:0000256" key="8">
    <source>
        <dbReference type="ARBA" id="ARBA00023224"/>
    </source>
</evidence>
<gene>
    <name evidence="10" type="ORF">K0M31_017750</name>
</gene>
<dbReference type="GO" id="GO:0005549">
    <property type="term" value="F:odorant binding"/>
    <property type="evidence" value="ECO:0007669"/>
    <property type="project" value="InterPro"/>
</dbReference>
<comment type="subcellular location">
    <subcellularLocation>
        <location evidence="1">Membrane</location>
        <topology evidence="1">Multi-pass membrane protein</topology>
    </subcellularLocation>
</comment>
<dbReference type="AlphaFoldDB" id="A0AA40G5P0"/>
<dbReference type="Proteomes" id="UP001177670">
    <property type="component" value="Unassembled WGS sequence"/>
</dbReference>
<evidence type="ECO:0000256" key="3">
    <source>
        <dbReference type="ARBA" id="ARBA00022692"/>
    </source>
</evidence>
<dbReference type="GO" id="GO:0007165">
    <property type="term" value="P:signal transduction"/>
    <property type="evidence" value="ECO:0007669"/>
    <property type="project" value="UniProtKB-KW"/>
</dbReference>
<evidence type="ECO:0000256" key="7">
    <source>
        <dbReference type="ARBA" id="ARBA00023170"/>
    </source>
</evidence>
<evidence type="ECO:0000256" key="6">
    <source>
        <dbReference type="ARBA" id="ARBA00023136"/>
    </source>
</evidence>
<evidence type="ECO:0000256" key="9">
    <source>
        <dbReference type="SAM" id="Phobius"/>
    </source>
</evidence>
<feature type="transmembrane region" description="Helical" evidence="9">
    <location>
        <begin position="83"/>
        <end position="100"/>
    </location>
</feature>
<name>A0AA40G5P0_9HYME</name>
<sequence>MTNQPATNAKINSDYSLQLNRWLLKPIGAWPSSSSTTRLEKIVSFVLNIACYSSLVLATIPSLLRMLLEDESVYLKVKSLGPVSHWIVSSINYTALLLHSKNIRQCVEHMEDDWRTVAKEEDQQTMMKNAKFGRYVAVSCAIFMQGGVLGFFFVTALNMVEVRVGNETRILHMLPCTVYKKLVNVDESPTNEIMLLVQFWASVIANSSTASIFSLTAVLAAHACGQLNIVRAWITEFVNKSRKTDGFERMGIIVERHLRVLK</sequence>
<accession>A0AA40G5P0</accession>